<dbReference type="PROSITE" id="PS51299">
    <property type="entry name" value="HTH_APSES"/>
    <property type="match status" value="1"/>
</dbReference>
<dbReference type="Gene3D" id="3.10.260.10">
    <property type="entry name" value="Transcription regulator HTH, APSES-type DNA-binding domain"/>
    <property type="match status" value="1"/>
</dbReference>
<feature type="region of interest" description="Disordered" evidence="1">
    <location>
        <begin position="294"/>
        <end position="475"/>
    </location>
</feature>
<evidence type="ECO:0000256" key="1">
    <source>
        <dbReference type="SAM" id="MobiDB-lite"/>
    </source>
</evidence>
<dbReference type="SUPFAM" id="SSF54616">
    <property type="entry name" value="DNA-binding domain of Mlu1-box binding protein MBP1"/>
    <property type="match status" value="1"/>
</dbReference>
<dbReference type="Proteomes" id="UP001295740">
    <property type="component" value="Unassembled WGS sequence"/>
</dbReference>
<name>A0AAI8YER4_9PEZI</name>
<proteinExistence type="predicted"/>
<feature type="region of interest" description="Disordered" evidence="1">
    <location>
        <begin position="545"/>
        <end position="574"/>
    </location>
</feature>
<evidence type="ECO:0000259" key="2">
    <source>
        <dbReference type="PROSITE" id="PS51299"/>
    </source>
</evidence>
<sequence length="574" mass="62361">MPKDAAVFNKSKPKGVVNFYPFERLDEASLSQVRKFQVYPLGKIQEYSRHIPYNSGKKDFYEKTGRESFEVFQYVFRVPGDDAEYAVMWDYNVGLVRMTPFFKCCKYPKTTPAKMLNSNPGLKEITHSITGGSIMAQGYWMPYHCAKAVCATFCHNIAGALIPIFGPDFPSLCTPAEAPEYSRMIIDPAVVIQSTREADHFRRLYSNMVTSGSNNGNSNGNLSPKRDRRVFRSQYDDSGSGSSRHHPRHNHRIRKPFICDSPYATDTDGEISPATGRGSMGREQHRFMYSPITSVAPLRPSNGGGGWTPANQPPHPLPLALPPPHPHPHGHSHSHSHYETPGPSPWLSAVPRFTTTAHLPPPYPSPHAQPQSHYPHPHPNTHSHPHAHSQTQPHPHPHSHSQSHPRLRPHPLPPPLPQPWRAKRPAEHIDPDYEYDSHSHSQRSQHTAAATTSFSRPSSASKATTTTATLSPLDDKRTDAAGASALGADKKAALLLMNLSVRDSLGMGKGKAREGGVGGGAGGGGGGGSMGGMGGLGGIAGGGGGLANGMTTPETTSPRDGAFPRIKRIRSNSM</sequence>
<keyword evidence="4" id="KW-1185">Reference proteome</keyword>
<dbReference type="InterPro" id="IPR051642">
    <property type="entry name" value="SWI6-like"/>
</dbReference>
<protein>
    <submittedName>
        <fullName evidence="3">Uu.00g049940.m01.CDS01</fullName>
    </submittedName>
</protein>
<dbReference type="GO" id="GO:0033309">
    <property type="term" value="C:SBF transcription complex"/>
    <property type="evidence" value="ECO:0007669"/>
    <property type="project" value="TreeGrafter"/>
</dbReference>
<feature type="compositionally biased region" description="Basic and acidic residues" evidence="1">
    <location>
        <begin position="424"/>
        <end position="439"/>
    </location>
</feature>
<feature type="compositionally biased region" description="Basic residues" evidence="1">
    <location>
        <begin position="565"/>
        <end position="574"/>
    </location>
</feature>
<feature type="domain" description="HTH APSES-type" evidence="2">
    <location>
        <begin position="58"/>
        <end position="176"/>
    </location>
</feature>
<accession>A0AAI8YER4</accession>
<feature type="compositionally biased region" description="Polar residues" evidence="1">
    <location>
        <begin position="442"/>
        <end position="457"/>
    </location>
</feature>
<feature type="compositionally biased region" description="Low complexity" evidence="1">
    <location>
        <begin position="458"/>
        <end position="469"/>
    </location>
</feature>
<feature type="compositionally biased region" description="Low complexity" evidence="1">
    <location>
        <begin position="211"/>
        <end position="221"/>
    </location>
</feature>
<evidence type="ECO:0000313" key="3">
    <source>
        <dbReference type="EMBL" id="CAJ2502141.1"/>
    </source>
</evidence>
<feature type="compositionally biased region" description="Basic residues" evidence="1">
    <location>
        <begin position="375"/>
        <end position="387"/>
    </location>
</feature>
<dbReference type="InterPro" id="IPR036887">
    <property type="entry name" value="HTH_APSES_sf"/>
</dbReference>
<feature type="compositionally biased region" description="Basic residues" evidence="1">
    <location>
        <begin position="395"/>
        <end position="409"/>
    </location>
</feature>
<comment type="caution">
    <text evidence="3">The sequence shown here is derived from an EMBL/GenBank/DDBJ whole genome shotgun (WGS) entry which is preliminary data.</text>
</comment>
<dbReference type="PANTHER" id="PTHR43828">
    <property type="entry name" value="ASPARAGINASE"/>
    <property type="match status" value="1"/>
</dbReference>
<organism evidence="3 4">
    <name type="scientific">Anthostomella pinea</name>
    <dbReference type="NCBI Taxonomy" id="933095"/>
    <lineage>
        <taxon>Eukaryota</taxon>
        <taxon>Fungi</taxon>
        <taxon>Dikarya</taxon>
        <taxon>Ascomycota</taxon>
        <taxon>Pezizomycotina</taxon>
        <taxon>Sordariomycetes</taxon>
        <taxon>Xylariomycetidae</taxon>
        <taxon>Xylariales</taxon>
        <taxon>Xylariaceae</taxon>
        <taxon>Anthostomella</taxon>
    </lineage>
</organism>
<dbReference type="PANTHER" id="PTHR43828:SF5">
    <property type="entry name" value="TRANSCRIPTIONAL REPRESSOR XBP1"/>
    <property type="match status" value="1"/>
</dbReference>
<gene>
    <name evidence="3" type="ORF">KHLLAP_LOCUS2609</name>
</gene>
<dbReference type="AlphaFoldDB" id="A0AAI8YER4"/>
<feature type="region of interest" description="Disordered" evidence="1">
    <location>
        <begin position="208"/>
        <end position="281"/>
    </location>
</feature>
<dbReference type="GO" id="GO:0003677">
    <property type="term" value="F:DNA binding"/>
    <property type="evidence" value="ECO:0007669"/>
    <property type="project" value="InterPro"/>
</dbReference>
<feature type="compositionally biased region" description="Pro residues" evidence="1">
    <location>
        <begin position="311"/>
        <end position="325"/>
    </location>
</feature>
<dbReference type="GO" id="GO:0030907">
    <property type="term" value="C:MBF transcription complex"/>
    <property type="evidence" value="ECO:0007669"/>
    <property type="project" value="TreeGrafter"/>
</dbReference>
<dbReference type="InterPro" id="IPR003163">
    <property type="entry name" value="Tscrpt_reg_HTH_APSES-type"/>
</dbReference>
<evidence type="ECO:0000313" key="4">
    <source>
        <dbReference type="Proteomes" id="UP001295740"/>
    </source>
</evidence>
<reference evidence="3" key="1">
    <citation type="submission" date="2023-10" db="EMBL/GenBank/DDBJ databases">
        <authorList>
            <person name="Hackl T."/>
        </authorList>
    </citation>
    <scope>NUCLEOTIDE SEQUENCE</scope>
</reference>
<feature type="compositionally biased region" description="Basic residues" evidence="1">
    <location>
        <begin position="326"/>
        <end position="335"/>
    </location>
</feature>
<dbReference type="GO" id="GO:0000981">
    <property type="term" value="F:DNA-binding transcription factor activity, RNA polymerase II-specific"/>
    <property type="evidence" value="ECO:0007669"/>
    <property type="project" value="UniProtKB-ARBA"/>
</dbReference>
<dbReference type="EMBL" id="CAUWAG010000003">
    <property type="protein sequence ID" value="CAJ2502141.1"/>
    <property type="molecule type" value="Genomic_DNA"/>
</dbReference>
<feature type="compositionally biased region" description="Basic residues" evidence="1">
    <location>
        <begin position="243"/>
        <end position="255"/>
    </location>
</feature>